<proteinExistence type="predicted"/>
<name>A0A167VYM1_CORFA</name>
<sequence length="144" mass="15463">MCEATLSLGLCDRCLNVELFMTASAFCLRARTNPGDICRGIRLHLARSAYHRDRLPARTCRVCLVAGTGARGHRLGERPIRGTPVDPLIEYFVLTRNVDAAAVEVGSSTAGAQPRPAFVFAGGGPDFADGPRGLGYMPFGWGRV</sequence>
<reference evidence="1 2" key="1">
    <citation type="journal article" date="2016" name="Genome Biol. Evol.">
        <title>Divergent and convergent evolution of fungal pathogenicity.</title>
        <authorList>
            <person name="Shang Y."/>
            <person name="Xiao G."/>
            <person name="Zheng P."/>
            <person name="Cen K."/>
            <person name="Zhan S."/>
            <person name="Wang C."/>
        </authorList>
    </citation>
    <scope>NUCLEOTIDE SEQUENCE [LARGE SCALE GENOMIC DNA]</scope>
    <source>
        <strain evidence="1 2">ARSEF 2679</strain>
    </source>
</reference>
<keyword evidence="2" id="KW-1185">Reference proteome</keyword>
<comment type="caution">
    <text evidence="1">The sequence shown here is derived from an EMBL/GenBank/DDBJ whole genome shotgun (WGS) entry which is preliminary data.</text>
</comment>
<dbReference type="OrthoDB" id="5153450at2759"/>
<gene>
    <name evidence="1" type="ORF">ISF_05001</name>
</gene>
<organism evidence="1 2">
    <name type="scientific">Cordyceps fumosorosea (strain ARSEF 2679)</name>
    <name type="common">Isaria fumosorosea</name>
    <dbReference type="NCBI Taxonomy" id="1081104"/>
    <lineage>
        <taxon>Eukaryota</taxon>
        <taxon>Fungi</taxon>
        <taxon>Dikarya</taxon>
        <taxon>Ascomycota</taxon>
        <taxon>Pezizomycotina</taxon>
        <taxon>Sordariomycetes</taxon>
        <taxon>Hypocreomycetidae</taxon>
        <taxon>Hypocreales</taxon>
        <taxon>Cordycipitaceae</taxon>
        <taxon>Cordyceps</taxon>
    </lineage>
</organism>
<protein>
    <submittedName>
        <fullName evidence="1">Uncharacterized protein</fullName>
    </submittedName>
</protein>
<accession>A0A167VYM1</accession>
<evidence type="ECO:0000313" key="2">
    <source>
        <dbReference type="Proteomes" id="UP000076744"/>
    </source>
</evidence>
<dbReference type="GeneID" id="30021293"/>
<dbReference type="AlphaFoldDB" id="A0A167VYM1"/>
<dbReference type="RefSeq" id="XP_018704332.1">
    <property type="nucleotide sequence ID" value="XM_018848606.1"/>
</dbReference>
<dbReference type="Proteomes" id="UP000076744">
    <property type="component" value="Unassembled WGS sequence"/>
</dbReference>
<dbReference type="EMBL" id="AZHB01000011">
    <property type="protein sequence ID" value="OAA63125.1"/>
    <property type="molecule type" value="Genomic_DNA"/>
</dbReference>
<evidence type="ECO:0000313" key="1">
    <source>
        <dbReference type="EMBL" id="OAA63125.1"/>
    </source>
</evidence>